<dbReference type="Gene3D" id="3.30.450.20">
    <property type="entry name" value="PAS domain"/>
    <property type="match status" value="4"/>
</dbReference>
<dbReference type="InterPro" id="IPR003661">
    <property type="entry name" value="HisK_dim/P_dom"/>
</dbReference>
<evidence type="ECO:0000313" key="18">
    <source>
        <dbReference type="EMBL" id="MFC0351235.1"/>
    </source>
</evidence>
<dbReference type="InterPro" id="IPR004358">
    <property type="entry name" value="Sig_transdc_His_kin-like_C"/>
</dbReference>
<feature type="transmembrane region" description="Helical" evidence="11">
    <location>
        <begin position="319"/>
        <end position="338"/>
    </location>
</feature>
<dbReference type="InterPro" id="IPR008207">
    <property type="entry name" value="Sig_transdc_His_kin_Hpt_dom"/>
</dbReference>
<dbReference type="InterPro" id="IPR013655">
    <property type="entry name" value="PAS_fold_3"/>
</dbReference>
<feature type="domain" description="CHASE" evidence="16">
    <location>
        <begin position="78"/>
        <end position="245"/>
    </location>
</feature>
<evidence type="ECO:0000259" key="13">
    <source>
        <dbReference type="PROSITE" id="PS50110"/>
    </source>
</evidence>
<dbReference type="Pfam" id="PF02518">
    <property type="entry name" value="HATPase_c"/>
    <property type="match status" value="1"/>
</dbReference>
<comment type="catalytic activity">
    <reaction evidence="1">
        <text>ATP + protein L-histidine = ADP + protein N-phospho-L-histidine.</text>
        <dbReference type="EC" id="2.7.13.3"/>
    </reaction>
</comment>
<dbReference type="Pfam" id="PF01627">
    <property type="entry name" value="Hpt"/>
    <property type="match status" value="1"/>
</dbReference>
<dbReference type="SUPFAM" id="SSF47226">
    <property type="entry name" value="Histidine-containing phosphotransfer domain, HPT domain"/>
    <property type="match status" value="1"/>
</dbReference>
<dbReference type="PANTHER" id="PTHR45339:SF5">
    <property type="entry name" value="HISTIDINE KINASE"/>
    <property type="match status" value="1"/>
</dbReference>
<dbReference type="SUPFAM" id="SSF52172">
    <property type="entry name" value="CheY-like"/>
    <property type="match status" value="2"/>
</dbReference>
<dbReference type="Gene3D" id="3.40.50.2300">
    <property type="match status" value="2"/>
</dbReference>
<keyword evidence="5 11" id="KW-0812">Transmembrane</keyword>
<dbReference type="InterPro" id="IPR001610">
    <property type="entry name" value="PAC"/>
</dbReference>
<dbReference type="SMART" id="SM01079">
    <property type="entry name" value="CHASE"/>
    <property type="match status" value="1"/>
</dbReference>
<feature type="domain" description="Response regulatory" evidence="13">
    <location>
        <begin position="1281"/>
        <end position="1399"/>
    </location>
</feature>
<evidence type="ECO:0000259" key="14">
    <source>
        <dbReference type="PROSITE" id="PS50112"/>
    </source>
</evidence>
<dbReference type="SMART" id="SM00073">
    <property type="entry name" value="HPT"/>
    <property type="match status" value="1"/>
</dbReference>
<feature type="modified residue" description="4-aspartylphosphate" evidence="10">
    <location>
        <position position="1185"/>
    </location>
</feature>
<dbReference type="PROSITE" id="PS50839">
    <property type="entry name" value="CHASE"/>
    <property type="match status" value="1"/>
</dbReference>
<dbReference type="Gene3D" id="1.20.120.160">
    <property type="entry name" value="HPT domain"/>
    <property type="match status" value="1"/>
</dbReference>
<dbReference type="Pfam" id="PF00072">
    <property type="entry name" value="Response_reg"/>
    <property type="match status" value="1"/>
</dbReference>
<feature type="domain" description="Response regulatory" evidence="13">
    <location>
        <begin position="1134"/>
        <end position="1255"/>
    </location>
</feature>
<keyword evidence="8 11" id="KW-0472">Membrane</keyword>
<evidence type="ECO:0000313" key="19">
    <source>
        <dbReference type="Proteomes" id="UP001589844"/>
    </source>
</evidence>
<feature type="modified residue" description="Phosphohistidine" evidence="9">
    <location>
        <position position="1479"/>
    </location>
</feature>
<dbReference type="PROSITE" id="PS50110">
    <property type="entry name" value="RESPONSE_REGULATORY"/>
    <property type="match status" value="2"/>
</dbReference>
<dbReference type="InterPro" id="IPR011006">
    <property type="entry name" value="CheY-like_superfamily"/>
</dbReference>
<dbReference type="InterPro" id="IPR003594">
    <property type="entry name" value="HATPase_dom"/>
</dbReference>
<evidence type="ECO:0000259" key="12">
    <source>
        <dbReference type="PROSITE" id="PS50109"/>
    </source>
</evidence>
<keyword evidence="4 10" id="KW-0597">Phosphoprotein</keyword>
<dbReference type="InterPro" id="IPR000014">
    <property type="entry name" value="PAS"/>
</dbReference>
<evidence type="ECO:0000256" key="2">
    <source>
        <dbReference type="ARBA" id="ARBA00004370"/>
    </source>
</evidence>
<evidence type="ECO:0000256" key="6">
    <source>
        <dbReference type="ARBA" id="ARBA00022989"/>
    </source>
</evidence>
<dbReference type="SMART" id="SM00388">
    <property type="entry name" value="HisKA"/>
    <property type="match status" value="1"/>
</dbReference>
<dbReference type="SUPFAM" id="SSF55785">
    <property type="entry name" value="PYP-like sensor domain (PAS domain)"/>
    <property type="match status" value="4"/>
</dbReference>
<feature type="domain" description="PAC" evidence="15">
    <location>
        <begin position="686"/>
        <end position="739"/>
    </location>
</feature>
<dbReference type="PROSITE" id="PS50109">
    <property type="entry name" value="HIS_KIN"/>
    <property type="match status" value="1"/>
</dbReference>
<evidence type="ECO:0000256" key="8">
    <source>
        <dbReference type="ARBA" id="ARBA00023136"/>
    </source>
</evidence>
<dbReference type="Gene3D" id="3.30.450.350">
    <property type="entry name" value="CHASE domain"/>
    <property type="match status" value="1"/>
</dbReference>
<dbReference type="Gene3D" id="3.30.565.10">
    <property type="entry name" value="Histidine kinase-like ATPase, C-terminal domain"/>
    <property type="match status" value="1"/>
</dbReference>
<evidence type="ECO:0000256" key="1">
    <source>
        <dbReference type="ARBA" id="ARBA00000085"/>
    </source>
</evidence>
<dbReference type="SMART" id="SM00086">
    <property type="entry name" value="PAC"/>
    <property type="match status" value="4"/>
</dbReference>
<feature type="domain" description="PAS" evidence="14">
    <location>
        <begin position="498"/>
        <end position="526"/>
    </location>
</feature>
<feature type="domain" description="PAS" evidence="14">
    <location>
        <begin position="356"/>
        <end position="401"/>
    </location>
</feature>
<dbReference type="InterPro" id="IPR000700">
    <property type="entry name" value="PAS-assoc_C"/>
</dbReference>
<evidence type="ECO:0000259" key="16">
    <source>
        <dbReference type="PROSITE" id="PS50839"/>
    </source>
</evidence>
<feature type="domain" description="Histidine kinase" evidence="12">
    <location>
        <begin position="894"/>
        <end position="1117"/>
    </location>
</feature>
<dbReference type="CDD" id="cd00082">
    <property type="entry name" value="HisKA"/>
    <property type="match status" value="1"/>
</dbReference>
<dbReference type="Pfam" id="PF08447">
    <property type="entry name" value="PAS_3"/>
    <property type="match status" value="2"/>
</dbReference>
<dbReference type="CDD" id="cd00130">
    <property type="entry name" value="PAS"/>
    <property type="match status" value="4"/>
</dbReference>
<dbReference type="InterPro" id="IPR005467">
    <property type="entry name" value="His_kinase_dom"/>
</dbReference>
<dbReference type="InterPro" id="IPR035965">
    <property type="entry name" value="PAS-like_dom_sf"/>
</dbReference>
<keyword evidence="19" id="KW-1185">Reference proteome</keyword>
<dbReference type="InterPro" id="IPR036890">
    <property type="entry name" value="HATPase_C_sf"/>
</dbReference>
<accession>A0ABV6IHB6</accession>
<evidence type="ECO:0000256" key="4">
    <source>
        <dbReference type="ARBA" id="ARBA00022553"/>
    </source>
</evidence>
<dbReference type="InterPro" id="IPR036641">
    <property type="entry name" value="HPT_dom_sf"/>
</dbReference>
<dbReference type="PROSITE" id="PS50894">
    <property type="entry name" value="HPT"/>
    <property type="match status" value="1"/>
</dbReference>
<dbReference type="SMART" id="SM00448">
    <property type="entry name" value="REC"/>
    <property type="match status" value="2"/>
</dbReference>
<dbReference type="PROSITE" id="PS50112">
    <property type="entry name" value="PAS"/>
    <property type="match status" value="2"/>
</dbReference>
<evidence type="ECO:0000256" key="7">
    <source>
        <dbReference type="ARBA" id="ARBA00023012"/>
    </source>
</evidence>
<evidence type="ECO:0000256" key="10">
    <source>
        <dbReference type="PROSITE-ProRule" id="PRU00169"/>
    </source>
</evidence>
<dbReference type="Pfam" id="PF00512">
    <property type="entry name" value="HisKA"/>
    <property type="match status" value="1"/>
</dbReference>
<dbReference type="InterPro" id="IPR042240">
    <property type="entry name" value="CHASE_sf"/>
</dbReference>
<feature type="domain" description="PAC" evidence="15">
    <location>
        <begin position="426"/>
        <end position="480"/>
    </location>
</feature>
<feature type="domain" description="HPt" evidence="17">
    <location>
        <begin position="1441"/>
        <end position="1534"/>
    </location>
</feature>
<organism evidence="18 19">
    <name type="scientific">Undibacterium danionis</name>
    <dbReference type="NCBI Taxonomy" id="1812100"/>
    <lineage>
        <taxon>Bacteria</taxon>
        <taxon>Pseudomonadati</taxon>
        <taxon>Pseudomonadota</taxon>
        <taxon>Betaproteobacteria</taxon>
        <taxon>Burkholderiales</taxon>
        <taxon>Oxalobacteraceae</taxon>
        <taxon>Undibacterium</taxon>
    </lineage>
</organism>
<feature type="transmembrane region" description="Helical" evidence="11">
    <location>
        <begin position="15"/>
        <end position="35"/>
    </location>
</feature>
<dbReference type="SMART" id="SM00387">
    <property type="entry name" value="HATPase_c"/>
    <property type="match status" value="1"/>
</dbReference>
<gene>
    <name evidence="18" type="ORF">ACFFJH_15555</name>
</gene>
<dbReference type="SUPFAM" id="SSF55874">
    <property type="entry name" value="ATPase domain of HSP90 chaperone/DNA topoisomerase II/histidine kinase"/>
    <property type="match status" value="1"/>
</dbReference>
<dbReference type="CDD" id="cd16922">
    <property type="entry name" value="HATPase_EvgS-ArcB-TorS-like"/>
    <property type="match status" value="1"/>
</dbReference>
<dbReference type="Pfam" id="PF03924">
    <property type="entry name" value="CHASE"/>
    <property type="match status" value="1"/>
</dbReference>
<dbReference type="InterPro" id="IPR006189">
    <property type="entry name" value="CHASE_dom"/>
</dbReference>
<name>A0ABV6IHB6_9BURK</name>
<feature type="domain" description="PAC" evidence="15">
    <location>
        <begin position="824"/>
        <end position="876"/>
    </location>
</feature>
<dbReference type="SUPFAM" id="SSF47384">
    <property type="entry name" value="Homodimeric domain of signal transducing histidine kinase"/>
    <property type="match status" value="1"/>
</dbReference>
<dbReference type="Gene3D" id="1.10.287.130">
    <property type="match status" value="1"/>
</dbReference>
<feature type="modified residue" description="4-aspartylphosphate" evidence="10">
    <location>
        <position position="1332"/>
    </location>
</feature>
<sequence>MKNFWHDRQWLLPQYLPTAIFILGMCLTAAGTWWLNNNLKNKLETEFQNKADRIAVEIQQRFNNPIFGLNGAKSLFGIKQTLSADEFESAIRTRNLPLEFPGVRGFGFVEKVSQADLLAYIAQKKTEVNPQFNLQEFQGAHNAYRYIAKYFVSPFNSHFVPGTDFSSDPRRRLAIEEAINAGLPSISPLIYAPPKTEKKASILLFVPIFKKDLPVDTPANRQAAIYGLVYAPVMLPDLLAKMRDVENGNLVFDLQNTLPDPDGNIVSFTGSTAENAAAAAAHTAMFENHRDIELHRHVFKLNIRSTATFEAGMNRSLPVLFFIAASIICSLITALLRIELTWGDQTQKKLDIALRDNEALLSTLNMHAIVSVTDASGCIIDVNDAFCRISGYQRHELLGQTHRLIRSHEQPSQFWADMWQSISHGTPWRGDVCNQAKDGSLFWVNTFIAPFINDQGVIDRYIAIRTDITEEKKAAQQLQAALRDSDALLSTLNMHAIVSIADRVGRIIEVNQAYCRISGYTKEEILEGNHRIVATGIQSPDFLSTMWRTISSGTPWRGEVCNRAKNGSLYWVDTFIAPFKNAQGEIEKYISIRTDITASKKAASRLASQRSALAHIIEGTNVGTWEWNVETGEMRLNERWADQIGYELNELAPLTINTWNDLTHPDDLIKAKALMTRHFEHDLSYYECETRLQHKNGHWIWVLTRGRISSFTSFGKPEWVSGTQMDITERKNAEAELQRSTKLLLTVRDQLTKAAEVAELGIWSWDVQSNEIVFNDRMYEIYEVPQEHRHEKLSFDFWRSKVHPDDIDDTEQKLYAAVKDNAAYAPIFRIISKTHGIRYIQAAGGVERDANGNGILVTGINRDITLQYQAEEALRQAKQAADDANQAKSAFLANMSHEIRTPMNAILGMLSLLRKTPLSPQQNDYASKTEGAARSLLNLLNDILDISKVEAGKMSLDPHPFQLDQLLSELSDLLAITVSNKPVDILFDIDKNIPKYLIGDALRLRQILTNLGSNAVKFTEQGQVIIAIAVTQQDAHSVNLRISVKDTGIGIAPENHEKIFTGFTQAETSTTRRFGGSGLGIAISQGLVAMMGGKLALESELGKGACFYFDIQLPVASALALHTEQLMEKQLSTRLLIVEANIFVRENIKAACQELDFEAEFVDSSMAALLTMQTSKVLHQAILIDWDIVEVDGWGYIWTMRGLADQTGQSLFLLMRENERDLLQKVAPKEQLLFNAVLSKPLTKNKLLANINQGMEIASKHPNAIQKQTDTSIINQLHNIRILLVEDNINNQQVAYELLRAEGARVQIAQHGLEAVELIANERYPFDIVLMDLQMPVMDGYTATQRIRHELGRKQLPIIAMSANVMATDKEACLAAGLNDHIGKPFDVHNLIKVILRYTKQSTAFLEPTANQPTTPNSNIVNIARSLDVDIVPALNRLGGKQDLYLRMLSMFIKDLAAAPQQLRDAAALDSSSVLRQLHTIKGLTATLGANTYAAALAALEQPLHTQIPAPELMQIVTQACQIIAALTQSLSNLLPHLESNQPLPPLTDAEGQSAFDPDLFRRSLLNLAEQLENADMAATESIIQLQNRFDAQMHDKLLPLANAINALDFTLAQQLCATLLEEAIP</sequence>
<dbReference type="EC" id="2.7.13.3" evidence="3"/>
<dbReference type="PANTHER" id="PTHR45339">
    <property type="entry name" value="HYBRID SIGNAL TRANSDUCTION HISTIDINE KINASE J"/>
    <property type="match status" value="1"/>
</dbReference>
<keyword evidence="7" id="KW-0902">Two-component regulatory system</keyword>
<evidence type="ECO:0000256" key="11">
    <source>
        <dbReference type="SAM" id="Phobius"/>
    </source>
</evidence>
<evidence type="ECO:0000259" key="15">
    <source>
        <dbReference type="PROSITE" id="PS50113"/>
    </source>
</evidence>
<protein>
    <recommendedName>
        <fullName evidence="3">histidine kinase</fullName>
        <ecNumber evidence="3">2.7.13.3</ecNumber>
    </recommendedName>
</protein>
<evidence type="ECO:0000256" key="5">
    <source>
        <dbReference type="ARBA" id="ARBA00022692"/>
    </source>
</evidence>
<dbReference type="SMART" id="SM00091">
    <property type="entry name" value="PAS"/>
    <property type="match status" value="4"/>
</dbReference>
<comment type="subcellular location">
    <subcellularLocation>
        <location evidence="2">Membrane</location>
    </subcellularLocation>
</comment>
<dbReference type="PROSITE" id="PS50113">
    <property type="entry name" value="PAC"/>
    <property type="match status" value="4"/>
</dbReference>
<dbReference type="NCBIfam" id="TIGR00229">
    <property type="entry name" value="sensory_box"/>
    <property type="match status" value="3"/>
</dbReference>
<keyword evidence="6 11" id="KW-1133">Transmembrane helix</keyword>
<dbReference type="CDD" id="cd17546">
    <property type="entry name" value="REC_hyHK_CKI1_RcsC-like"/>
    <property type="match status" value="1"/>
</dbReference>
<comment type="caution">
    <text evidence="18">The sequence shown here is derived from an EMBL/GenBank/DDBJ whole genome shotgun (WGS) entry which is preliminary data.</text>
</comment>
<dbReference type="InterPro" id="IPR036097">
    <property type="entry name" value="HisK_dim/P_sf"/>
</dbReference>
<dbReference type="Pfam" id="PF13426">
    <property type="entry name" value="PAS_9"/>
    <property type="match status" value="2"/>
</dbReference>
<dbReference type="PRINTS" id="PR00344">
    <property type="entry name" value="BCTRLSENSOR"/>
</dbReference>
<evidence type="ECO:0000256" key="3">
    <source>
        <dbReference type="ARBA" id="ARBA00012438"/>
    </source>
</evidence>
<evidence type="ECO:0000259" key="17">
    <source>
        <dbReference type="PROSITE" id="PS50894"/>
    </source>
</evidence>
<feature type="domain" description="PAC" evidence="15">
    <location>
        <begin position="554"/>
        <end position="608"/>
    </location>
</feature>
<dbReference type="EMBL" id="JBHLXJ010000016">
    <property type="protein sequence ID" value="MFC0351235.1"/>
    <property type="molecule type" value="Genomic_DNA"/>
</dbReference>
<evidence type="ECO:0000256" key="9">
    <source>
        <dbReference type="PROSITE-ProRule" id="PRU00110"/>
    </source>
</evidence>
<dbReference type="Proteomes" id="UP001589844">
    <property type="component" value="Unassembled WGS sequence"/>
</dbReference>
<dbReference type="InterPro" id="IPR001789">
    <property type="entry name" value="Sig_transdc_resp-reg_receiver"/>
</dbReference>
<reference evidence="18 19" key="1">
    <citation type="submission" date="2024-09" db="EMBL/GenBank/DDBJ databases">
        <authorList>
            <person name="Sun Q."/>
            <person name="Mori K."/>
        </authorList>
    </citation>
    <scope>NUCLEOTIDE SEQUENCE [LARGE SCALE GENOMIC DNA]</scope>
    <source>
        <strain evidence="18 19">CCM 8677</strain>
    </source>
</reference>
<proteinExistence type="predicted"/>